<dbReference type="InterPro" id="IPR004195">
    <property type="entry name" value="Head_decoration_D"/>
</dbReference>
<dbReference type="AlphaFoldDB" id="A0A7X1KRR3"/>
<protein>
    <submittedName>
        <fullName evidence="1">Head decoration protein</fullName>
    </submittedName>
</protein>
<organism evidence="1 2">
    <name type="scientific">Pseudomonas baltica</name>
    <dbReference type="NCBI Taxonomy" id="2762576"/>
    <lineage>
        <taxon>Bacteria</taxon>
        <taxon>Pseudomonadati</taxon>
        <taxon>Pseudomonadota</taxon>
        <taxon>Gammaproteobacteria</taxon>
        <taxon>Pseudomonadales</taxon>
        <taxon>Pseudomonadaceae</taxon>
        <taxon>Pseudomonas</taxon>
    </lineage>
</organism>
<gene>
    <name evidence="1" type="ORF">H7993_00750</name>
</gene>
<dbReference type="EMBL" id="JACMYH010000001">
    <property type="protein sequence ID" value="MBC2676906.1"/>
    <property type="molecule type" value="Genomic_DNA"/>
</dbReference>
<evidence type="ECO:0000313" key="2">
    <source>
        <dbReference type="Proteomes" id="UP000546173"/>
    </source>
</evidence>
<evidence type="ECO:0000313" key="1">
    <source>
        <dbReference type="EMBL" id="MBC2676906.1"/>
    </source>
</evidence>
<comment type="caution">
    <text evidence="1">The sequence shown here is derived from an EMBL/GenBank/DDBJ whole genome shotgun (WGS) entry which is preliminary data.</text>
</comment>
<dbReference type="RefSeq" id="WP_185793094.1">
    <property type="nucleotide sequence ID" value="NZ_JACMYH010000001.1"/>
</dbReference>
<proteinExistence type="predicted"/>
<reference evidence="1 2" key="1">
    <citation type="submission" date="2020-08" db="EMBL/GenBank/DDBJ databases">
        <title>Pseudomonas sp. nov.</title>
        <authorList>
            <person name="Gieschler S."/>
            <person name="Fiedler G."/>
            <person name="Brinks E."/>
            <person name="Boehnlein C."/>
            <person name="Franz C.M.A.P."/>
            <person name="Kabisch J."/>
        </authorList>
    </citation>
    <scope>NUCLEOTIDE SEQUENCE [LARGE SCALE GENOMIC DNA]</scope>
    <source>
        <strain evidence="1 2">MBT-2</strain>
    </source>
</reference>
<keyword evidence="2" id="KW-1185">Reference proteome</keyword>
<accession>A0A7X1KRR3</accession>
<name>A0A7X1KRR3_9PSED</name>
<dbReference type="Pfam" id="PF02924">
    <property type="entry name" value="HDPD"/>
    <property type="match status" value="1"/>
</dbReference>
<dbReference type="Proteomes" id="UP000546173">
    <property type="component" value="Unassembled WGS sequence"/>
</dbReference>
<sequence>MNYDIVTQGARTAAFLLNEASGERSREQILLLKGNAAYPPGQILSKNAAGKYVAFAAPAEGAAVEVAILYEGRPADTTADRYAAAVVRDCEVVESLLVGLTDPARAALLAAGIILR</sequence>